<proteinExistence type="predicted"/>
<evidence type="ECO:0000313" key="2">
    <source>
        <dbReference type="EMBL" id="SIS76213.1"/>
    </source>
</evidence>
<protein>
    <submittedName>
        <fullName evidence="2">Uncharacterized membrane protein</fullName>
    </submittedName>
</protein>
<dbReference type="Proteomes" id="UP000186026">
    <property type="component" value="Unassembled WGS sequence"/>
</dbReference>
<reference evidence="3" key="1">
    <citation type="submission" date="2017-01" db="EMBL/GenBank/DDBJ databases">
        <authorList>
            <person name="Varghese N."/>
            <person name="Submissions S."/>
        </authorList>
    </citation>
    <scope>NUCLEOTIDE SEQUENCE [LARGE SCALE GENOMIC DNA]</scope>
    <source>
        <strain evidence="3">DSM 46698</strain>
    </source>
</reference>
<dbReference type="PANTHER" id="PTHR36974:SF1">
    <property type="entry name" value="DOXX FAMILY MEMBRANE PROTEIN"/>
    <property type="match status" value="1"/>
</dbReference>
<accession>A0A1N7LQS9</accession>
<keyword evidence="1" id="KW-0812">Transmembrane</keyword>
<dbReference type="OrthoDB" id="327939at2"/>
<keyword evidence="1" id="KW-1133">Transmembrane helix</keyword>
<feature type="transmembrane region" description="Helical" evidence="1">
    <location>
        <begin position="40"/>
        <end position="58"/>
    </location>
</feature>
<gene>
    <name evidence="2" type="ORF">SAMN05421761_10447</name>
</gene>
<sequence>MYSFFLYLMSAFYVFAGIMHFIKPKMYVRIIPPYIPNPKLMNLLSGAFEIIFGLALLFESLRSYAAFGIIMLLIAVFPANLYMYQKGAKGIPKWALLLRLPLQFVLIAWAYYYT</sequence>
<evidence type="ECO:0000313" key="3">
    <source>
        <dbReference type="Proteomes" id="UP000186026"/>
    </source>
</evidence>
<feature type="transmembrane region" description="Helical" evidence="1">
    <location>
        <begin position="64"/>
        <end position="84"/>
    </location>
</feature>
<feature type="transmembrane region" description="Helical" evidence="1">
    <location>
        <begin position="96"/>
        <end position="113"/>
    </location>
</feature>
<keyword evidence="3" id="KW-1185">Reference proteome</keyword>
<feature type="transmembrane region" description="Helical" evidence="1">
    <location>
        <begin position="6"/>
        <end position="28"/>
    </location>
</feature>
<dbReference type="STRING" id="529505.SAMN05421761_10447"/>
<evidence type="ECO:0000256" key="1">
    <source>
        <dbReference type="SAM" id="Phobius"/>
    </source>
</evidence>
<dbReference type="AlphaFoldDB" id="A0A1N7LQS9"/>
<dbReference type="EMBL" id="FTOP01000004">
    <property type="protein sequence ID" value="SIS76213.1"/>
    <property type="molecule type" value="Genomic_DNA"/>
</dbReference>
<keyword evidence="1" id="KW-0472">Membrane</keyword>
<name>A0A1N7LQS9_9BACT</name>
<organism evidence="2 3">
    <name type="scientific">Belliella pelovolcani</name>
    <dbReference type="NCBI Taxonomy" id="529505"/>
    <lineage>
        <taxon>Bacteria</taxon>
        <taxon>Pseudomonadati</taxon>
        <taxon>Bacteroidota</taxon>
        <taxon>Cytophagia</taxon>
        <taxon>Cytophagales</taxon>
        <taxon>Cyclobacteriaceae</taxon>
        <taxon>Belliella</taxon>
    </lineage>
</organism>
<dbReference type="PANTHER" id="PTHR36974">
    <property type="entry name" value="MEMBRANE PROTEIN-RELATED"/>
    <property type="match status" value="1"/>
</dbReference>